<dbReference type="EMBL" id="RQHV01000038">
    <property type="protein sequence ID" value="TGN11746.1"/>
    <property type="molecule type" value="Genomic_DNA"/>
</dbReference>
<dbReference type="Proteomes" id="UP000298264">
    <property type="component" value="Unassembled WGS sequence"/>
</dbReference>
<proteinExistence type="predicted"/>
<dbReference type="InterPro" id="IPR011990">
    <property type="entry name" value="TPR-like_helical_dom_sf"/>
</dbReference>
<evidence type="ECO:0000313" key="2">
    <source>
        <dbReference type="Proteomes" id="UP000298264"/>
    </source>
</evidence>
<accession>A0A4R9LV79</accession>
<name>A0A4R9LV79_9LEPT</name>
<keyword evidence="2" id="KW-1185">Reference proteome</keyword>
<dbReference type="Gene3D" id="1.25.40.10">
    <property type="entry name" value="Tetratricopeptide repeat domain"/>
    <property type="match status" value="1"/>
</dbReference>
<dbReference type="SUPFAM" id="SSF48452">
    <property type="entry name" value="TPR-like"/>
    <property type="match status" value="1"/>
</dbReference>
<dbReference type="AlphaFoldDB" id="A0A4R9LV79"/>
<protein>
    <submittedName>
        <fullName evidence="1">Uncharacterized protein</fullName>
    </submittedName>
</protein>
<comment type="caution">
    <text evidence="1">The sequence shown here is derived from an EMBL/GenBank/DDBJ whole genome shotgun (WGS) entry which is preliminary data.</text>
</comment>
<reference evidence="1" key="1">
    <citation type="journal article" date="2019" name="PLoS Negl. Trop. Dis.">
        <title>Revisiting the worldwide diversity of Leptospira species in the environment.</title>
        <authorList>
            <person name="Vincent A.T."/>
            <person name="Schiettekatte O."/>
            <person name="Bourhy P."/>
            <person name="Veyrier F.J."/>
            <person name="Picardeau M."/>
        </authorList>
    </citation>
    <scope>NUCLEOTIDE SEQUENCE [LARGE SCALE GENOMIC DNA]</scope>
    <source>
        <strain evidence="1">201400974</strain>
    </source>
</reference>
<organism evidence="1 2">
    <name type="scientific">Leptospira ilyithenensis</name>
    <dbReference type="NCBI Taxonomy" id="2484901"/>
    <lineage>
        <taxon>Bacteria</taxon>
        <taxon>Pseudomonadati</taxon>
        <taxon>Spirochaetota</taxon>
        <taxon>Spirochaetia</taxon>
        <taxon>Leptospirales</taxon>
        <taxon>Leptospiraceae</taxon>
        <taxon>Leptospira</taxon>
    </lineage>
</organism>
<gene>
    <name evidence="1" type="ORF">EHS11_06570</name>
</gene>
<dbReference type="OrthoDB" id="340482at2"/>
<evidence type="ECO:0000313" key="1">
    <source>
        <dbReference type="EMBL" id="TGN11746.1"/>
    </source>
</evidence>
<sequence>MFQKSDEALHSLSLGEFEKAKSVYSVLLDKDPEDLEYISGYFVASFWDNRLDLVLRTREGKDRGNLLLEYFSLFEEESKKRNLDTTEPYHTCLKCVLEEAAGHLKLAYQWEGANALDSETLGDLAVCLIKIGDYKTALEIIQYSSGRNRFSPNLKFFLAESYCMTGKEKEGIETYRSAFLDDPNQFRMDLVSWPPLLPLIEEAKTLVKTEDELKEILPVLAWKSGLFVTGKKENIEDIKSWQKEITRLSESAKKGSGYSFKIKCRIEQYAYFIIETAPQGVARDAVLFAQKILEEI</sequence>
<dbReference type="RefSeq" id="WP_135763593.1">
    <property type="nucleotide sequence ID" value="NZ_RQHV01000038.1"/>
</dbReference>